<accession>A0A0D2Y1Q8</accession>
<evidence type="ECO:0000313" key="4">
    <source>
        <dbReference type="Proteomes" id="UP000002489"/>
    </source>
</evidence>
<dbReference type="Gene3D" id="3.40.640.10">
    <property type="entry name" value="Type I PLP-dependent aspartate aminotransferase-like (Major domain)"/>
    <property type="match status" value="1"/>
</dbReference>
<dbReference type="GO" id="GO:0008483">
    <property type="term" value="F:transaminase activity"/>
    <property type="evidence" value="ECO:0007669"/>
    <property type="project" value="TreeGrafter"/>
</dbReference>
<evidence type="ECO:0000256" key="1">
    <source>
        <dbReference type="ARBA" id="ARBA00022898"/>
    </source>
</evidence>
<dbReference type="EnsemblFungi" id="FOXG_10201T0">
    <property type="protein sequence ID" value="FOXG_10201P0"/>
    <property type="gene ID" value="FOXG_10201"/>
</dbReference>
<evidence type="ECO:0000259" key="2">
    <source>
        <dbReference type="Pfam" id="PF00155"/>
    </source>
</evidence>
<dbReference type="CDD" id="cd00609">
    <property type="entry name" value="AAT_like"/>
    <property type="match status" value="1"/>
</dbReference>
<proteinExistence type="predicted"/>
<dbReference type="InterPro" id="IPR015422">
    <property type="entry name" value="PyrdxlP-dep_Trfase_small"/>
</dbReference>
<evidence type="ECO:0000313" key="3">
    <source>
        <dbReference type="EnsemblFungi" id="FOXG_10201P0"/>
    </source>
</evidence>
<dbReference type="PANTHER" id="PTHR43795">
    <property type="entry name" value="BIFUNCTIONAL ASPARTATE AMINOTRANSFERASE AND GLUTAMATE/ASPARTATE-PREPHENATE AMINOTRANSFERASE-RELATED"/>
    <property type="match status" value="1"/>
</dbReference>
<dbReference type="STRING" id="426428.A0A0D2Y1Q8"/>
<dbReference type="InterPro" id="IPR004839">
    <property type="entry name" value="Aminotransferase_I/II_large"/>
</dbReference>
<name>A0A0D2Y1Q8_FUSOF</name>
<dbReference type="InterPro" id="IPR015424">
    <property type="entry name" value="PyrdxlP-dep_Trfase"/>
</dbReference>
<keyword evidence="1" id="KW-0663">Pyridoxal phosphate</keyword>
<dbReference type="GO" id="GO:0006520">
    <property type="term" value="P:amino acid metabolic process"/>
    <property type="evidence" value="ECO:0007669"/>
    <property type="project" value="TreeGrafter"/>
</dbReference>
<dbReference type="AlphaFoldDB" id="A0A0D2Y1Q8"/>
<reference evidence="4" key="1">
    <citation type="journal article" date="2012" name="Mol. Plant Microbe Interact.">
        <title>A highly conserved effector in Fusarium oxysporum is required for full virulence on Arabidopsis.</title>
        <authorList>
            <person name="Thatcher L.F."/>
            <person name="Gardiner D.M."/>
            <person name="Kazan K."/>
            <person name="Manners J."/>
        </authorList>
    </citation>
    <scope>NUCLEOTIDE SEQUENCE [LARGE SCALE GENOMIC DNA]</scope>
    <source>
        <strain evidence="4">Fo5176</strain>
    </source>
</reference>
<gene>
    <name evidence="3" type="primary">28951695</name>
</gene>
<dbReference type="Pfam" id="PF00155">
    <property type="entry name" value="Aminotran_1_2"/>
    <property type="match status" value="1"/>
</dbReference>
<dbReference type="Gene3D" id="3.90.1150.10">
    <property type="entry name" value="Aspartate Aminotransferase, domain 1"/>
    <property type="match status" value="1"/>
</dbReference>
<sequence>MKLSKRGQATADNKGGSLLWEVTANQWDATTNPCGYVSLGMAENVLMKDELLKHIADNISLQPQTLTYGDGTTGSKRLKLALATFLNKHLKPHQEIYLNHISITNGCSAAIEHIAWAVGDQGDGFLITKPFFRAFIPTFGLRVDTEVVQVPCHGIDPFCVDIVERYEARLQEVKASGKNVAGILLCNPHNPLGRCYSKHTLVKLMRLCQKHQIHLISDEVYALSTWENHESQAPPFTSCLSIDPTGIIDPSLITVVWGVSKDFGSNGLRLGCIISQNNPSLHSALVPGALYSMSSSLADHAFANIFEDDAWVDNYLAKNKTKLEERYKLLTTWAKEHGIRYEKGANAGFFLWANLGETYCRNHPEQDPLHAEEQVMELLLERKVFIAPGASFGAETNGWFRLVFSVDKITLLQGLARIVDVLK</sequence>
<feature type="domain" description="Aminotransferase class I/classII large" evidence="2">
    <location>
        <begin position="52"/>
        <end position="418"/>
    </location>
</feature>
<dbReference type="VEuPathDB" id="FungiDB:FOXG_10201"/>
<dbReference type="PANTHER" id="PTHR43795:SF63">
    <property type="entry name" value="PUTATIVE (AFU_ORTHOLOGUE AFUA_4G00630)-RELATED"/>
    <property type="match status" value="1"/>
</dbReference>
<organism evidence="3 4">
    <name type="scientific">Fusarium oxysporum (strain Fo5176)</name>
    <name type="common">Fusarium vascular wilt</name>
    <dbReference type="NCBI Taxonomy" id="660025"/>
    <lineage>
        <taxon>Eukaryota</taxon>
        <taxon>Fungi</taxon>
        <taxon>Dikarya</taxon>
        <taxon>Ascomycota</taxon>
        <taxon>Pezizomycotina</taxon>
        <taxon>Sordariomycetes</taxon>
        <taxon>Hypocreomycetidae</taxon>
        <taxon>Hypocreales</taxon>
        <taxon>Nectriaceae</taxon>
        <taxon>Fusarium</taxon>
        <taxon>Fusarium oxysporum species complex</taxon>
    </lineage>
</organism>
<dbReference type="Proteomes" id="UP000002489">
    <property type="component" value="Unassembled WGS sequence"/>
</dbReference>
<dbReference type="InterPro" id="IPR015421">
    <property type="entry name" value="PyrdxlP-dep_Trfase_major"/>
</dbReference>
<dbReference type="PRINTS" id="PR00753">
    <property type="entry name" value="ACCSYNTHASE"/>
</dbReference>
<dbReference type="GO" id="GO:0030170">
    <property type="term" value="F:pyridoxal phosphate binding"/>
    <property type="evidence" value="ECO:0007669"/>
    <property type="project" value="InterPro"/>
</dbReference>
<dbReference type="InterPro" id="IPR050478">
    <property type="entry name" value="Ethylene_sulfur-biosynth"/>
</dbReference>
<reference evidence="3" key="2">
    <citation type="submission" date="2025-08" db="UniProtKB">
        <authorList>
            <consortium name="EnsemblFungi"/>
        </authorList>
    </citation>
    <scope>IDENTIFICATION</scope>
    <source>
        <strain evidence="3">4287 / CBS 123668 / FGSC 9935 / NRRL 34936</strain>
    </source>
</reference>
<protein>
    <recommendedName>
        <fullName evidence="2">Aminotransferase class I/classII large domain-containing protein</fullName>
    </recommendedName>
</protein>
<dbReference type="SUPFAM" id="SSF53383">
    <property type="entry name" value="PLP-dependent transferases"/>
    <property type="match status" value="1"/>
</dbReference>